<dbReference type="Proteomes" id="UP000198804">
    <property type="component" value="Unassembled WGS sequence"/>
</dbReference>
<dbReference type="OrthoDB" id="9862251at2"/>
<reference evidence="2" key="1">
    <citation type="submission" date="2016-10" db="EMBL/GenBank/DDBJ databases">
        <authorList>
            <person name="Varghese N."/>
            <person name="Submissions S."/>
        </authorList>
    </citation>
    <scope>NUCLEOTIDE SEQUENCE [LARGE SCALE GENOMIC DNA]</scope>
    <source>
        <strain evidence="2">CGMCC 1.6474</strain>
    </source>
</reference>
<evidence type="ECO:0000313" key="1">
    <source>
        <dbReference type="EMBL" id="SFK85819.1"/>
    </source>
</evidence>
<proteinExistence type="predicted"/>
<protein>
    <submittedName>
        <fullName evidence="1">Uncharacterized protein</fullName>
    </submittedName>
</protein>
<dbReference type="EMBL" id="FOSV01000005">
    <property type="protein sequence ID" value="SFK85819.1"/>
    <property type="molecule type" value="Genomic_DNA"/>
</dbReference>
<evidence type="ECO:0000313" key="2">
    <source>
        <dbReference type="Proteomes" id="UP000198804"/>
    </source>
</evidence>
<gene>
    <name evidence="1" type="ORF">SAMN04488125_10567</name>
</gene>
<sequence>MSIVSKSFFAVAATLLVGIGIMPRAAAGPLDGLAGAAVGFALGAMVAAPRPRYYSARPRTVVVYRNRRARGTYASAPARRQGAGVIPARINTASDPFAGSAQPIPVRGN</sequence>
<dbReference type="AlphaFoldDB" id="A0A1I4CZG8"/>
<organism evidence="1 2">
    <name type="scientific">Methylorubrum salsuginis</name>
    <dbReference type="NCBI Taxonomy" id="414703"/>
    <lineage>
        <taxon>Bacteria</taxon>
        <taxon>Pseudomonadati</taxon>
        <taxon>Pseudomonadota</taxon>
        <taxon>Alphaproteobacteria</taxon>
        <taxon>Hyphomicrobiales</taxon>
        <taxon>Methylobacteriaceae</taxon>
        <taxon>Methylorubrum</taxon>
    </lineage>
</organism>
<accession>A0A1I4CZG8</accession>
<keyword evidence="2" id="KW-1185">Reference proteome</keyword>
<name>A0A1I4CZG8_9HYPH</name>
<dbReference type="RefSeq" id="WP_091944003.1">
    <property type="nucleotide sequence ID" value="NZ_FOSV01000005.1"/>
</dbReference>